<dbReference type="Pfam" id="PF14213">
    <property type="entry name" value="DUF4325"/>
    <property type="match status" value="1"/>
</dbReference>
<dbReference type="RefSeq" id="WP_234623638.1">
    <property type="nucleotide sequence ID" value="NZ_JAHWXT010000004.1"/>
</dbReference>
<organism evidence="2 3">
    <name type="scientific">Acinetobacter guillouiae</name>
    <name type="common">Acinetobacter genomosp. 11</name>
    <dbReference type="NCBI Taxonomy" id="106649"/>
    <lineage>
        <taxon>Bacteria</taxon>
        <taxon>Pseudomonadati</taxon>
        <taxon>Pseudomonadota</taxon>
        <taxon>Gammaproteobacteria</taxon>
        <taxon>Moraxellales</taxon>
        <taxon>Moraxellaceae</taxon>
        <taxon>Acinetobacter</taxon>
    </lineage>
</organism>
<proteinExistence type="predicted"/>
<comment type="caution">
    <text evidence="2">The sequence shown here is derived from an EMBL/GenBank/DDBJ whole genome shotgun (WGS) entry which is preliminary data.</text>
</comment>
<protein>
    <submittedName>
        <fullName evidence="2">STAS-like domain-containing protein</fullName>
    </submittedName>
</protein>
<dbReference type="InterPro" id="IPR025474">
    <property type="entry name" value="DUF4325"/>
</dbReference>
<dbReference type="Proteomes" id="UP000887320">
    <property type="component" value="Unassembled WGS sequence"/>
</dbReference>
<name>A0A8X8GE96_ACIGI</name>
<reference evidence="2" key="1">
    <citation type="submission" date="2021-07" db="EMBL/GenBank/DDBJ databases">
        <authorList>
            <person name="Fernandez M."/>
            <person name="Pereira P."/>
            <person name="Torres Tejerizo G.A."/>
            <person name="Gonzalez P."/>
            <person name="Agostini E."/>
        </authorList>
    </citation>
    <scope>NUCLEOTIDE SEQUENCE</scope>
    <source>
        <strain evidence="2">SFC 500-1A</strain>
    </source>
</reference>
<evidence type="ECO:0000313" key="3">
    <source>
        <dbReference type="Proteomes" id="UP000887320"/>
    </source>
</evidence>
<feature type="domain" description="DUF4325" evidence="1">
    <location>
        <begin position="29"/>
        <end position="88"/>
    </location>
</feature>
<dbReference type="AlphaFoldDB" id="A0A8X8GE96"/>
<evidence type="ECO:0000313" key="2">
    <source>
        <dbReference type="EMBL" id="MCF0265463.1"/>
    </source>
</evidence>
<evidence type="ECO:0000259" key="1">
    <source>
        <dbReference type="Pfam" id="PF14213"/>
    </source>
</evidence>
<dbReference type="EMBL" id="JAHWXT010000004">
    <property type="protein sequence ID" value="MCF0265463.1"/>
    <property type="molecule type" value="Genomic_DNA"/>
</dbReference>
<sequence>MSKSIMRINVAKDFSKNPSGRYIKDGKTSGEVFLKNVLLPAVNTYDVVEIDFDGVRGYGSSFLEEAFGGFIRETKMSLVEFFKRIRIITQDPFLQQEIEGYLEDEVHRLSTP</sequence>
<gene>
    <name evidence="2" type="ORF">KW868_13485</name>
</gene>
<accession>A0A8X8GE96</accession>